<dbReference type="InterPro" id="IPR011990">
    <property type="entry name" value="TPR-like_helical_dom_sf"/>
</dbReference>
<evidence type="ECO:0000256" key="3">
    <source>
        <dbReference type="ARBA" id="ARBA00023139"/>
    </source>
</evidence>
<keyword evidence="5 6" id="KW-0449">Lipoprotein</keyword>
<keyword evidence="3 6" id="KW-0564">Palmitate</keyword>
<evidence type="ECO:0000256" key="7">
    <source>
        <dbReference type="PROSITE-ProRule" id="PRU00339"/>
    </source>
</evidence>
<evidence type="ECO:0000256" key="5">
    <source>
        <dbReference type="ARBA" id="ARBA00023288"/>
    </source>
</evidence>
<dbReference type="Proteomes" id="UP000627446">
    <property type="component" value="Unassembled WGS sequence"/>
</dbReference>
<name>A0A923HLA8_9BURK</name>
<evidence type="ECO:0000259" key="8">
    <source>
        <dbReference type="Pfam" id="PF13525"/>
    </source>
</evidence>
<dbReference type="SUPFAM" id="SSF48452">
    <property type="entry name" value="TPR-like"/>
    <property type="match status" value="1"/>
</dbReference>
<comment type="caution">
    <text evidence="9">The sequence shown here is derived from an EMBL/GenBank/DDBJ whole genome shotgun (WGS) entry which is preliminary data.</text>
</comment>
<dbReference type="Gene3D" id="1.25.40.10">
    <property type="entry name" value="Tetratricopeptide repeat domain"/>
    <property type="match status" value="1"/>
</dbReference>
<dbReference type="AlphaFoldDB" id="A0A923HLA8"/>
<comment type="subunit">
    <text evidence="6">Part of the Bam complex.</text>
</comment>
<dbReference type="EMBL" id="JACOFZ010000001">
    <property type="protein sequence ID" value="MBC3879891.1"/>
    <property type="molecule type" value="Genomic_DNA"/>
</dbReference>
<dbReference type="NCBIfam" id="TIGR03302">
    <property type="entry name" value="OM_YfiO"/>
    <property type="match status" value="1"/>
</dbReference>
<organism evidence="9 10">
    <name type="scientific">Undibacterium nitidum</name>
    <dbReference type="NCBI Taxonomy" id="2762298"/>
    <lineage>
        <taxon>Bacteria</taxon>
        <taxon>Pseudomonadati</taxon>
        <taxon>Pseudomonadota</taxon>
        <taxon>Betaproteobacteria</taxon>
        <taxon>Burkholderiales</taxon>
        <taxon>Oxalobacteraceae</taxon>
        <taxon>Undibacterium</taxon>
    </lineage>
</organism>
<keyword evidence="2 6" id="KW-0472">Membrane</keyword>
<feature type="domain" description="Outer membrane lipoprotein BamD-like" evidence="8">
    <location>
        <begin position="34"/>
        <end position="238"/>
    </location>
</feature>
<dbReference type="InterPro" id="IPR019734">
    <property type="entry name" value="TPR_rpt"/>
</dbReference>
<comment type="similarity">
    <text evidence="6">Belongs to the BamD family.</text>
</comment>
<dbReference type="PROSITE" id="PS50005">
    <property type="entry name" value="TPR"/>
    <property type="match status" value="1"/>
</dbReference>
<keyword evidence="1 6" id="KW-0732">Signal</keyword>
<gene>
    <name evidence="6" type="primary">bamD</name>
    <name evidence="9" type="ORF">H8K36_00755</name>
</gene>
<dbReference type="HAMAP" id="MF_00922">
    <property type="entry name" value="OM_assembly_BamD"/>
    <property type="match status" value="1"/>
</dbReference>
<comment type="function">
    <text evidence="6">Part of the outer membrane protein assembly complex, which is involved in assembly and insertion of beta-barrel proteins into the outer membrane.</text>
</comment>
<dbReference type="InterPro" id="IPR017689">
    <property type="entry name" value="BamD"/>
</dbReference>
<evidence type="ECO:0000313" key="10">
    <source>
        <dbReference type="Proteomes" id="UP000627446"/>
    </source>
</evidence>
<dbReference type="PANTHER" id="PTHR37423:SF1">
    <property type="entry name" value="OUTER MEMBRANE PROTEIN ASSEMBLY FACTOR BAMD"/>
    <property type="match status" value="1"/>
</dbReference>
<accession>A0A923HLA8</accession>
<protein>
    <recommendedName>
        <fullName evidence="6">Outer membrane protein assembly factor BamD</fullName>
    </recommendedName>
</protein>
<evidence type="ECO:0000313" key="9">
    <source>
        <dbReference type="EMBL" id="MBC3879891.1"/>
    </source>
</evidence>
<reference evidence="9" key="1">
    <citation type="submission" date="2020-08" db="EMBL/GenBank/DDBJ databases">
        <title>Novel species isolated from subtropical streams in China.</title>
        <authorList>
            <person name="Lu H."/>
        </authorList>
    </citation>
    <scope>NUCLEOTIDE SEQUENCE</scope>
    <source>
        <strain evidence="9">LX22W</strain>
    </source>
</reference>
<feature type="repeat" description="TPR" evidence="7">
    <location>
        <begin position="72"/>
        <end position="105"/>
    </location>
</feature>
<dbReference type="GO" id="GO:0043165">
    <property type="term" value="P:Gram-negative-bacterium-type cell outer membrane assembly"/>
    <property type="evidence" value="ECO:0007669"/>
    <property type="project" value="UniProtKB-UniRule"/>
</dbReference>
<dbReference type="InterPro" id="IPR039565">
    <property type="entry name" value="BamD-like"/>
</dbReference>
<evidence type="ECO:0000256" key="2">
    <source>
        <dbReference type="ARBA" id="ARBA00023136"/>
    </source>
</evidence>
<evidence type="ECO:0000256" key="1">
    <source>
        <dbReference type="ARBA" id="ARBA00022729"/>
    </source>
</evidence>
<keyword evidence="4 6" id="KW-0998">Cell outer membrane</keyword>
<dbReference type="RefSeq" id="WP_186915550.1">
    <property type="nucleotide sequence ID" value="NZ_JACOFZ010000001.1"/>
</dbReference>
<dbReference type="GO" id="GO:0051205">
    <property type="term" value="P:protein insertion into membrane"/>
    <property type="evidence" value="ECO:0007669"/>
    <property type="project" value="UniProtKB-UniRule"/>
</dbReference>
<proteinExistence type="inferred from homology"/>
<dbReference type="Pfam" id="PF13525">
    <property type="entry name" value="YfiO"/>
    <property type="match status" value="1"/>
</dbReference>
<evidence type="ECO:0000256" key="4">
    <source>
        <dbReference type="ARBA" id="ARBA00023237"/>
    </source>
</evidence>
<sequence>MQIKYVKLFGLTLLISLSGCGIFGDRVEESKNWPAEKLYAEAKEELASGSYERSVQLFEKLESRFPFGTYAQQAQLEIAYAYYKQGESAQALAAVDRFIKLHPNHPNVDYMYYLRGLVNFNDDMGFLSVIANQDITERDPKATRDSFDAFKELVTQYPNSKYTPDALLRMKYLVNSLAQYDLHVAKYYLRRNAYLAAANRAQAAIKEYPDAPAIEEALVVLIKSYDAMGMKELRDDAKRVYEKNFPNSTVLANGDKQKSWWKFWN</sequence>
<keyword evidence="10" id="KW-1185">Reference proteome</keyword>
<dbReference type="PANTHER" id="PTHR37423">
    <property type="entry name" value="SOLUBLE LYTIC MUREIN TRANSGLYCOSYLASE-RELATED"/>
    <property type="match status" value="1"/>
</dbReference>
<dbReference type="GO" id="GO:1990063">
    <property type="term" value="C:Bam protein complex"/>
    <property type="evidence" value="ECO:0007669"/>
    <property type="project" value="TreeGrafter"/>
</dbReference>
<keyword evidence="7" id="KW-0802">TPR repeat</keyword>
<dbReference type="CDD" id="cd15830">
    <property type="entry name" value="BamD"/>
    <property type="match status" value="1"/>
</dbReference>
<dbReference type="PROSITE" id="PS51257">
    <property type="entry name" value="PROKAR_LIPOPROTEIN"/>
    <property type="match status" value="1"/>
</dbReference>
<evidence type="ECO:0000256" key="6">
    <source>
        <dbReference type="HAMAP-Rule" id="MF_00922"/>
    </source>
</evidence>
<comment type="subcellular location">
    <subcellularLocation>
        <location evidence="6">Cell outer membrane</location>
        <topology evidence="6">Lipid-anchor</topology>
    </subcellularLocation>
</comment>